<evidence type="ECO:0000256" key="2">
    <source>
        <dbReference type="ARBA" id="ARBA00022679"/>
    </source>
</evidence>
<dbReference type="CDD" id="cd07989">
    <property type="entry name" value="LPLAT_AGPAT-like"/>
    <property type="match status" value="1"/>
</dbReference>
<evidence type="ECO:0000313" key="11">
    <source>
        <dbReference type="Proteomes" id="UP001041814"/>
    </source>
</evidence>
<keyword evidence="4 8" id="KW-1133">Transmembrane helix</keyword>
<reference evidence="10" key="1">
    <citation type="submission" date="2017-08" db="EMBL/GenBank/DDBJ databases">
        <authorList>
            <person name="Imhoff J.F."/>
            <person name="Rahn T."/>
            <person name="Kuenzel S."/>
            <person name="Neulinger S.C."/>
        </authorList>
    </citation>
    <scope>NUCLEOTIDE SEQUENCE</scope>
    <source>
        <strain evidence="10">IM 151</strain>
    </source>
</reference>
<keyword evidence="7 10" id="KW-0012">Acyltransferase</keyword>
<feature type="domain" description="Phospholipid/glycerol acyltransferase" evidence="9">
    <location>
        <begin position="67"/>
        <end position="180"/>
    </location>
</feature>
<keyword evidence="11" id="KW-1185">Reference proteome</keyword>
<keyword evidence="6 8" id="KW-0472">Membrane</keyword>
<comment type="subcellular location">
    <subcellularLocation>
        <location evidence="1">Membrane</location>
    </subcellularLocation>
</comment>
<evidence type="ECO:0000256" key="6">
    <source>
        <dbReference type="ARBA" id="ARBA00023136"/>
    </source>
</evidence>
<comment type="caution">
    <text evidence="10">The sequence shown here is derived from an EMBL/GenBank/DDBJ whole genome shotgun (WGS) entry which is preliminary data.</text>
</comment>
<organism evidence="10 11">
    <name type="scientific">Rubrivivax gelatinosus</name>
    <name type="common">Rhodocyclus gelatinosus</name>
    <name type="synonym">Rhodopseudomonas gelatinosa</name>
    <dbReference type="NCBI Taxonomy" id="28068"/>
    <lineage>
        <taxon>Bacteria</taxon>
        <taxon>Pseudomonadati</taxon>
        <taxon>Pseudomonadota</taxon>
        <taxon>Betaproteobacteria</taxon>
        <taxon>Burkholderiales</taxon>
        <taxon>Sphaerotilaceae</taxon>
        <taxon>Rubrivivax</taxon>
    </lineage>
</organism>
<dbReference type="EMBL" id="NRRU01000014">
    <property type="protein sequence ID" value="MBK1712202.1"/>
    <property type="molecule type" value="Genomic_DNA"/>
</dbReference>
<gene>
    <name evidence="10" type="ORF">CKO43_05355</name>
</gene>
<dbReference type="SUPFAM" id="SSF69593">
    <property type="entry name" value="Glycerol-3-phosphate (1)-acyltransferase"/>
    <property type="match status" value="1"/>
</dbReference>
<name>A0ABS1DTT7_RUBGE</name>
<dbReference type="InterPro" id="IPR002123">
    <property type="entry name" value="Plipid/glycerol_acylTrfase"/>
</dbReference>
<dbReference type="Proteomes" id="UP001041814">
    <property type="component" value="Unassembled WGS sequence"/>
</dbReference>
<dbReference type="RefSeq" id="WP_200378073.1">
    <property type="nucleotide sequence ID" value="NZ_NRRU01000014.1"/>
</dbReference>
<evidence type="ECO:0000256" key="3">
    <source>
        <dbReference type="ARBA" id="ARBA00022692"/>
    </source>
</evidence>
<dbReference type="PANTHER" id="PTHR23063">
    <property type="entry name" value="PHOSPHOLIPID ACYLTRANSFERASE"/>
    <property type="match status" value="1"/>
</dbReference>
<evidence type="ECO:0000256" key="7">
    <source>
        <dbReference type="ARBA" id="ARBA00023315"/>
    </source>
</evidence>
<sequence>MIGTLRALWRLAGVVQHGLAGVAMALWVFPRLDRAGRHRRTRWWAGTMLRRLGIELRVQGEFCPGAKLIVANHVSWLDIMAVHAVCPEARFVSKADVRHWPLANRLVDAAESLYLERESKRDALRVVHQMAEALRRGDTVAVFPEGTTGDGRTLLPFHANLLQSAIAAGAPVQGVALRYTEPGHAVSPSATWIGDETLAANLWKLARARGLVLQLTVLAPQASEHAERRVLAANLRDGIVAALP</sequence>
<dbReference type="Pfam" id="PF01553">
    <property type="entry name" value="Acyltransferase"/>
    <property type="match status" value="1"/>
</dbReference>
<evidence type="ECO:0000259" key="9">
    <source>
        <dbReference type="SMART" id="SM00563"/>
    </source>
</evidence>
<evidence type="ECO:0000256" key="1">
    <source>
        <dbReference type="ARBA" id="ARBA00004370"/>
    </source>
</evidence>
<keyword evidence="5" id="KW-0443">Lipid metabolism</keyword>
<protein>
    <submittedName>
        <fullName evidence="10">1-acyl-sn-glycerol-3-phosphate acyltransferase</fullName>
    </submittedName>
</protein>
<evidence type="ECO:0000256" key="4">
    <source>
        <dbReference type="ARBA" id="ARBA00022989"/>
    </source>
</evidence>
<dbReference type="SMART" id="SM00563">
    <property type="entry name" value="PlsC"/>
    <property type="match status" value="1"/>
</dbReference>
<dbReference type="PANTHER" id="PTHR23063:SF52">
    <property type="entry name" value="LYSOPHOSPHATIDYLCHOLINE ACYLTRANSFERASE"/>
    <property type="match status" value="1"/>
</dbReference>
<dbReference type="GO" id="GO:0016746">
    <property type="term" value="F:acyltransferase activity"/>
    <property type="evidence" value="ECO:0007669"/>
    <property type="project" value="UniProtKB-KW"/>
</dbReference>
<reference evidence="10" key="2">
    <citation type="journal article" date="2020" name="Microorganisms">
        <title>Osmotic Adaptation and Compatible Solute Biosynthesis of Phototrophic Bacteria as Revealed from Genome Analyses.</title>
        <authorList>
            <person name="Imhoff J.F."/>
            <person name="Rahn T."/>
            <person name="Kunzel S."/>
            <person name="Keller A."/>
            <person name="Neulinger S.C."/>
        </authorList>
    </citation>
    <scope>NUCLEOTIDE SEQUENCE</scope>
    <source>
        <strain evidence="10">IM 151</strain>
    </source>
</reference>
<evidence type="ECO:0000256" key="8">
    <source>
        <dbReference type="SAM" id="Phobius"/>
    </source>
</evidence>
<evidence type="ECO:0000256" key="5">
    <source>
        <dbReference type="ARBA" id="ARBA00023098"/>
    </source>
</evidence>
<evidence type="ECO:0000313" key="10">
    <source>
        <dbReference type="EMBL" id="MBK1712202.1"/>
    </source>
</evidence>
<keyword evidence="3 8" id="KW-0812">Transmembrane</keyword>
<accession>A0ABS1DTT7</accession>
<feature type="transmembrane region" description="Helical" evidence="8">
    <location>
        <begin position="7"/>
        <end position="29"/>
    </location>
</feature>
<keyword evidence="2" id="KW-0808">Transferase</keyword>
<proteinExistence type="predicted"/>